<proteinExistence type="inferred from homology"/>
<dbReference type="OMA" id="HKGPINI"/>
<dbReference type="Pfam" id="PF02519">
    <property type="entry name" value="Auxin_inducible"/>
    <property type="match status" value="1"/>
</dbReference>
<organism evidence="2 3">
    <name type="scientific">Zostera marina</name>
    <name type="common">Eelgrass</name>
    <dbReference type="NCBI Taxonomy" id="29655"/>
    <lineage>
        <taxon>Eukaryota</taxon>
        <taxon>Viridiplantae</taxon>
        <taxon>Streptophyta</taxon>
        <taxon>Embryophyta</taxon>
        <taxon>Tracheophyta</taxon>
        <taxon>Spermatophyta</taxon>
        <taxon>Magnoliopsida</taxon>
        <taxon>Liliopsida</taxon>
        <taxon>Zosteraceae</taxon>
        <taxon>Zostera</taxon>
    </lineage>
</organism>
<dbReference type="OrthoDB" id="1026046at2759"/>
<dbReference type="AlphaFoldDB" id="A0A0K9PGR6"/>
<dbReference type="GO" id="GO:0009733">
    <property type="term" value="P:response to auxin"/>
    <property type="evidence" value="ECO:0007669"/>
    <property type="project" value="InterPro"/>
</dbReference>
<dbReference type="Proteomes" id="UP000036987">
    <property type="component" value="Unassembled WGS sequence"/>
</dbReference>
<dbReference type="EMBL" id="LFYR01000864">
    <property type="protein sequence ID" value="KMZ68136.1"/>
    <property type="molecule type" value="Genomic_DNA"/>
</dbReference>
<evidence type="ECO:0000313" key="3">
    <source>
        <dbReference type="Proteomes" id="UP000036987"/>
    </source>
</evidence>
<reference evidence="3" key="1">
    <citation type="journal article" date="2016" name="Nature">
        <title>The genome of the seagrass Zostera marina reveals angiosperm adaptation to the sea.</title>
        <authorList>
            <person name="Olsen J.L."/>
            <person name="Rouze P."/>
            <person name="Verhelst B."/>
            <person name="Lin Y.-C."/>
            <person name="Bayer T."/>
            <person name="Collen J."/>
            <person name="Dattolo E."/>
            <person name="De Paoli E."/>
            <person name="Dittami S."/>
            <person name="Maumus F."/>
            <person name="Michel G."/>
            <person name="Kersting A."/>
            <person name="Lauritano C."/>
            <person name="Lohaus R."/>
            <person name="Toepel M."/>
            <person name="Tonon T."/>
            <person name="Vanneste K."/>
            <person name="Amirebrahimi M."/>
            <person name="Brakel J."/>
            <person name="Bostroem C."/>
            <person name="Chovatia M."/>
            <person name="Grimwood J."/>
            <person name="Jenkins J.W."/>
            <person name="Jueterbock A."/>
            <person name="Mraz A."/>
            <person name="Stam W.T."/>
            <person name="Tice H."/>
            <person name="Bornberg-Bauer E."/>
            <person name="Green P.J."/>
            <person name="Pearson G.A."/>
            <person name="Procaccini G."/>
            <person name="Duarte C.M."/>
            <person name="Schmutz J."/>
            <person name="Reusch T.B.H."/>
            <person name="Van de Peer Y."/>
        </authorList>
    </citation>
    <scope>NUCLEOTIDE SEQUENCE [LARGE SCALE GENOMIC DNA]</scope>
    <source>
        <strain evidence="3">cv. Finnish</strain>
    </source>
</reference>
<name>A0A0K9PGR6_ZOSMR</name>
<comment type="similarity">
    <text evidence="1">Belongs to the ARG7 family.</text>
</comment>
<dbReference type="PANTHER" id="PTHR31374">
    <property type="entry name" value="AUXIN-INDUCED PROTEIN-LIKE-RELATED"/>
    <property type="match status" value="1"/>
</dbReference>
<protein>
    <submittedName>
        <fullName evidence="2">SAUR-like auxin-responsive protein family</fullName>
    </submittedName>
</protein>
<accession>A0A0K9PGR6</accession>
<gene>
    <name evidence="2" type="ORF">ZOSMA_24G01580</name>
</gene>
<evidence type="ECO:0000313" key="2">
    <source>
        <dbReference type="EMBL" id="KMZ68136.1"/>
    </source>
</evidence>
<keyword evidence="3" id="KW-1185">Reference proteome</keyword>
<comment type="caution">
    <text evidence="2">The sequence shown here is derived from an EMBL/GenBank/DDBJ whole genome shotgun (WGS) entry which is preliminary data.</text>
</comment>
<dbReference type="PANTHER" id="PTHR31374:SF29">
    <property type="entry name" value="SAUR-LIKE AUXIN-RESPONSIVE PROTEIN FAMILY"/>
    <property type="match status" value="1"/>
</dbReference>
<sequence>MGHRNGGVRKGCLAIMVGSEGEEKKRFVVPVVYFNHPLFLQLLNEAEEEYGFHQKGAITLPCHVEDFINIHSLIDKDHHHNGGGSSYHGSEGRSSQNHHIHLHVVGCFKTGLIQS</sequence>
<evidence type="ECO:0000256" key="1">
    <source>
        <dbReference type="ARBA" id="ARBA00006974"/>
    </source>
</evidence>
<dbReference type="InterPro" id="IPR003676">
    <property type="entry name" value="SAUR_fam"/>
</dbReference>